<dbReference type="Proteomes" id="UP000245938">
    <property type="component" value="Unassembled WGS sequence"/>
</dbReference>
<dbReference type="AlphaFoldDB" id="A0A2U3AQH2"/>
<comment type="caution">
    <text evidence="1">The sequence shown here is derived from an EMBL/GenBank/DDBJ whole genome shotgun (WGS) entry which is preliminary data.</text>
</comment>
<sequence>MYFENTGIEDKLADIVVLDDLMRKQGLIRSTGWDYERVTWDRKFIVPEGTYYLRIFGIAEDGGDIGSNDAVIRLLKPVLGKHYFPHGVEYGDDEVWAVSVVDHAKKLLEALNEELQTFAIITE</sequence>
<evidence type="ECO:0000313" key="2">
    <source>
        <dbReference type="Proteomes" id="UP000245938"/>
    </source>
</evidence>
<dbReference type="RefSeq" id="WP_109304421.1">
    <property type="nucleotide sequence ID" value="NZ_BJUF01000001.1"/>
</dbReference>
<dbReference type="OrthoDB" id="2679642at2"/>
<dbReference type="Pfam" id="PF08868">
    <property type="entry name" value="YugN"/>
    <property type="match status" value="1"/>
</dbReference>
<keyword evidence="2" id="KW-1185">Reference proteome</keyword>
<dbReference type="EMBL" id="QFVR01000001">
    <property type="protein sequence ID" value="PWI26798.1"/>
    <property type="molecule type" value="Genomic_DNA"/>
</dbReference>
<reference evidence="1 2" key="1">
    <citation type="submission" date="2018-05" db="EMBL/GenBank/DDBJ databases">
        <title>Kurthia sibirica genome sequence.</title>
        <authorList>
            <person name="Maclea K.S."/>
            <person name="Goen A.E."/>
        </authorList>
    </citation>
    <scope>NUCLEOTIDE SEQUENCE [LARGE SCALE GENOMIC DNA]</scope>
    <source>
        <strain evidence="1 2">ATCC 49154</strain>
    </source>
</reference>
<accession>A0A2U3AQH2</accession>
<dbReference type="SUPFAM" id="SSF160755">
    <property type="entry name" value="YugN-like"/>
    <property type="match status" value="1"/>
</dbReference>
<organism evidence="1 2">
    <name type="scientific">Kurthia sibirica</name>
    <dbReference type="NCBI Taxonomy" id="202750"/>
    <lineage>
        <taxon>Bacteria</taxon>
        <taxon>Bacillati</taxon>
        <taxon>Bacillota</taxon>
        <taxon>Bacilli</taxon>
        <taxon>Bacillales</taxon>
        <taxon>Caryophanaceae</taxon>
        <taxon>Kurthia</taxon>
    </lineage>
</organism>
<proteinExistence type="predicted"/>
<dbReference type="Gene3D" id="3.30.310.100">
    <property type="entry name" value="YugN-like"/>
    <property type="match status" value="1"/>
</dbReference>
<gene>
    <name evidence="1" type="ORF">DEX24_00425</name>
</gene>
<dbReference type="InterPro" id="IPR036491">
    <property type="entry name" value="YugN-like_sf"/>
</dbReference>
<evidence type="ECO:0008006" key="3">
    <source>
        <dbReference type="Google" id="ProtNLM"/>
    </source>
</evidence>
<name>A0A2U3AQH2_9BACL</name>
<protein>
    <recommendedName>
        <fullName evidence="3">YugN-like family protein</fullName>
    </recommendedName>
</protein>
<evidence type="ECO:0000313" key="1">
    <source>
        <dbReference type="EMBL" id="PWI26798.1"/>
    </source>
</evidence>
<dbReference type="InterPro" id="IPR014967">
    <property type="entry name" value="Uncharacterised_YugN-like"/>
</dbReference>